<protein>
    <submittedName>
        <fullName evidence="1">Uncharacterized protein</fullName>
    </submittedName>
</protein>
<dbReference type="AlphaFoldDB" id="A0A0A9G1Y4"/>
<evidence type="ECO:0000313" key="1">
    <source>
        <dbReference type="EMBL" id="JAE14608.1"/>
    </source>
</evidence>
<name>A0A0A9G1Y4_ARUDO</name>
<accession>A0A0A9G1Y4</accession>
<reference evidence="1" key="1">
    <citation type="submission" date="2014-09" db="EMBL/GenBank/DDBJ databases">
        <authorList>
            <person name="Magalhaes I.L.F."/>
            <person name="Oliveira U."/>
            <person name="Santos F.R."/>
            <person name="Vidigal T.H.D.A."/>
            <person name="Brescovit A.D."/>
            <person name="Santos A.J."/>
        </authorList>
    </citation>
    <scope>NUCLEOTIDE SEQUENCE</scope>
    <source>
        <tissue evidence="1">Shoot tissue taken approximately 20 cm above the soil surface</tissue>
    </source>
</reference>
<proteinExistence type="predicted"/>
<reference evidence="1" key="2">
    <citation type="journal article" date="2015" name="Data Brief">
        <title>Shoot transcriptome of the giant reed, Arundo donax.</title>
        <authorList>
            <person name="Barrero R.A."/>
            <person name="Guerrero F.D."/>
            <person name="Moolhuijzen P."/>
            <person name="Goolsby J.A."/>
            <person name="Tidwell J."/>
            <person name="Bellgard S.E."/>
            <person name="Bellgard M.I."/>
        </authorList>
    </citation>
    <scope>NUCLEOTIDE SEQUENCE</scope>
    <source>
        <tissue evidence="1">Shoot tissue taken approximately 20 cm above the soil surface</tissue>
    </source>
</reference>
<dbReference type="EMBL" id="GBRH01183288">
    <property type="protein sequence ID" value="JAE14608.1"/>
    <property type="molecule type" value="Transcribed_RNA"/>
</dbReference>
<organism evidence="1">
    <name type="scientific">Arundo donax</name>
    <name type="common">Giant reed</name>
    <name type="synonym">Donax arundinaceus</name>
    <dbReference type="NCBI Taxonomy" id="35708"/>
    <lineage>
        <taxon>Eukaryota</taxon>
        <taxon>Viridiplantae</taxon>
        <taxon>Streptophyta</taxon>
        <taxon>Embryophyta</taxon>
        <taxon>Tracheophyta</taxon>
        <taxon>Spermatophyta</taxon>
        <taxon>Magnoliopsida</taxon>
        <taxon>Liliopsida</taxon>
        <taxon>Poales</taxon>
        <taxon>Poaceae</taxon>
        <taxon>PACMAD clade</taxon>
        <taxon>Arundinoideae</taxon>
        <taxon>Arundineae</taxon>
        <taxon>Arundo</taxon>
    </lineage>
</organism>
<sequence>MLLGRIHLLRGQSILQNVLTHLISLMKLAATVEDIYKMAFSKQSLNWQKAQLPLGGYS</sequence>